<evidence type="ECO:0000256" key="2">
    <source>
        <dbReference type="ARBA" id="ARBA00022475"/>
    </source>
</evidence>
<feature type="transmembrane region" description="Helical" evidence="6">
    <location>
        <begin position="511"/>
        <end position="529"/>
    </location>
</feature>
<keyword evidence="5 6" id="KW-0472">Membrane</keyword>
<feature type="domain" description="DUF4131" evidence="8">
    <location>
        <begin position="37"/>
        <end position="194"/>
    </location>
</feature>
<dbReference type="PANTHER" id="PTHR30619:SF1">
    <property type="entry name" value="RECOMBINATION PROTEIN 2"/>
    <property type="match status" value="1"/>
</dbReference>
<dbReference type="OrthoDB" id="9761531at2"/>
<dbReference type="PANTHER" id="PTHR30619">
    <property type="entry name" value="DNA INTERNALIZATION/COMPETENCE PROTEIN COMEC/REC2"/>
    <property type="match status" value="1"/>
</dbReference>
<dbReference type="InterPro" id="IPR004477">
    <property type="entry name" value="ComEC_N"/>
</dbReference>
<evidence type="ECO:0000256" key="5">
    <source>
        <dbReference type="ARBA" id="ARBA00023136"/>
    </source>
</evidence>
<evidence type="ECO:0008006" key="11">
    <source>
        <dbReference type="Google" id="ProtNLM"/>
    </source>
</evidence>
<protein>
    <recommendedName>
        <fullName evidence="11">Competence protein ComEC</fullName>
    </recommendedName>
</protein>
<dbReference type="Pfam" id="PF13567">
    <property type="entry name" value="DUF4131"/>
    <property type="match status" value="1"/>
</dbReference>
<accession>A0A2S5A1M0</accession>
<dbReference type="EMBL" id="PQVF01000008">
    <property type="protein sequence ID" value="POY36013.1"/>
    <property type="molecule type" value="Genomic_DNA"/>
</dbReference>
<evidence type="ECO:0000259" key="8">
    <source>
        <dbReference type="Pfam" id="PF13567"/>
    </source>
</evidence>
<keyword evidence="10" id="KW-1185">Reference proteome</keyword>
<dbReference type="AlphaFoldDB" id="A0A2S5A1M0"/>
<gene>
    <name evidence="9" type="ORF">C3K47_12480</name>
</gene>
<evidence type="ECO:0000313" key="10">
    <source>
        <dbReference type="Proteomes" id="UP000236893"/>
    </source>
</evidence>
<feature type="transmembrane region" description="Helical" evidence="6">
    <location>
        <begin position="262"/>
        <end position="284"/>
    </location>
</feature>
<evidence type="ECO:0000256" key="6">
    <source>
        <dbReference type="SAM" id="Phobius"/>
    </source>
</evidence>
<dbReference type="InterPro" id="IPR052159">
    <property type="entry name" value="Competence_DNA_uptake"/>
</dbReference>
<name>A0A2S5A1M0_9SPHI</name>
<evidence type="ECO:0000256" key="3">
    <source>
        <dbReference type="ARBA" id="ARBA00022692"/>
    </source>
</evidence>
<feature type="transmembrane region" description="Helical" evidence="6">
    <location>
        <begin position="66"/>
        <end position="85"/>
    </location>
</feature>
<sequence length="696" mass="80136">MSSFRLQTRQLTFVRILFPFMAGICAGCFSEFNAILYWLLLTVAILILVLTTHFNRQINKTRWRKYKGLAINFSFILTGFCTSGLHNELVYKDHFTSHSSDYLLVKITDPPIRKGVNLQFKANVVMAVKNNVQKQASGNLLVTINTPKDLNYNEYILIKAKFKETTPPQNPFEFDYKRYLQFKNIHYQTYLQAEEYKIVKHEEKFDLTLWSIRVREQCVQLFNKYIPKTENAGISAAFLLGYRADLSPEIVNGFTNTGTLHILSVSGLHVTIIYLVINTLLLFLNRFKRGKLIKTVLVLILIWLYALITGMSPAVCRSAFMISVVAVAEGTNRYTNIYNSIAVSVFFLLLLDPYLLFDVGFQLSYIAVWGIIYFQPKIYSWVYTENKLLNYVWSMTSVSLAAQLATFPLSIYYFHQFPNYFLIANILVIPLATVILFGGILLLSVSFMPSLAGLIGLCLTNIIDLMNWILLKLSHLPFATFNGIWINNYSLLLLTLIIITIGYRLSEKSKAAWNLTFILIISFIISFNLENLMKFQENELLIFSIKGNTVLACKNQNRLQLIADQENLGKSYAFSIKPYVDRSNAQVNIDSLGSNLKSRHLVKHKNYIQFYDVRISIIDDQFRYFKPVKKLKVDYLLISGRKNLNISDLINMYEFDTLIIDKSVAEYYANKMELQCKKLGIKTINIYQSTALRIAI</sequence>
<feature type="transmembrane region" description="Helical" evidence="6">
    <location>
        <begin position="363"/>
        <end position="379"/>
    </location>
</feature>
<proteinExistence type="predicted"/>
<comment type="subcellular location">
    <subcellularLocation>
        <location evidence="1">Cell membrane</location>
        <topology evidence="1">Multi-pass membrane protein</topology>
    </subcellularLocation>
</comment>
<evidence type="ECO:0000256" key="1">
    <source>
        <dbReference type="ARBA" id="ARBA00004651"/>
    </source>
</evidence>
<dbReference type="NCBIfam" id="TIGR00360">
    <property type="entry name" value="ComEC_N-term"/>
    <property type="match status" value="1"/>
</dbReference>
<feature type="transmembrane region" description="Helical" evidence="6">
    <location>
        <begin position="483"/>
        <end position="505"/>
    </location>
</feature>
<dbReference type="GO" id="GO:0005886">
    <property type="term" value="C:plasma membrane"/>
    <property type="evidence" value="ECO:0007669"/>
    <property type="project" value="UniProtKB-SubCell"/>
</dbReference>
<feature type="transmembrane region" description="Helical" evidence="6">
    <location>
        <begin position="421"/>
        <end position="445"/>
    </location>
</feature>
<comment type="caution">
    <text evidence="9">The sequence shown here is derived from an EMBL/GenBank/DDBJ whole genome shotgun (WGS) entry which is preliminary data.</text>
</comment>
<feature type="transmembrane region" description="Helical" evidence="6">
    <location>
        <begin position="35"/>
        <end position="54"/>
    </location>
</feature>
<organism evidence="9 10">
    <name type="scientific">Solitalea longa</name>
    <dbReference type="NCBI Taxonomy" id="2079460"/>
    <lineage>
        <taxon>Bacteria</taxon>
        <taxon>Pseudomonadati</taxon>
        <taxon>Bacteroidota</taxon>
        <taxon>Sphingobacteriia</taxon>
        <taxon>Sphingobacteriales</taxon>
        <taxon>Sphingobacteriaceae</taxon>
        <taxon>Solitalea</taxon>
    </lineage>
</organism>
<reference evidence="9 10" key="1">
    <citation type="submission" date="2018-01" db="EMBL/GenBank/DDBJ databases">
        <authorList>
            <person name="Gaut B.S."/>
            <person name="Morton B.R."/>
            <person name="Clegg M.T."/>
            <person name="Duvall M.R."/>
        </authorList>
    </citation>
    <scope>NUCLEOTIDE SEQUENCE [LARGE SCALE GENOMIC DNA]</scope>
    <source>
        <strain evidence="9 10">HR-AV</strain>
    </source>
</reference>
<dbReference type="Pfam" id="PF03772">
    <property type="entry name" value="Competence"/>
    <property type="match status" value="1"/>
</dbReference>
<keyword evidence="3 6" id="KW-0812">Transmembrane</keyword>
<dbReference type="InterPro" id="IPR025405">
    <property type="entry name" value="DUF4131"/>
</dbReference>
<dbReference type="RefSeq" id="WP_103789476.1">
    <property type="nucleotide sequence ID" value="NZ_PQVF01000008.1"/>
</dbReference>
<keyword evidence="2" id="KW-1003">Cell membrane</keyword>
<keyword evidence="4 6" id="KW-1133">Transmembrane helix</keyword>
<feature type="transmembrane region" description="Helical" evidence="6">
    <location>
        <begin position="12"/>
        <end position="29"/>
    </location>
</feature>
<dbReference type="Proteomes" id="UP000236893">
    <property type="component" value="Unassembled WGS sequence"/>
</dbReference>
<evidence type="ECO:0000313" key="9">
    <source>
        <dbReference type="EMBL" id="POY36013.1"/>
    </source>
</evidence>
<feature type="transmembrane region" description="Helical" evidence="6">
    <location>
        <begin position="391"/>
        <end position="414"/>
    </location>
</feature>
<feature type="transmembrane region" description="Helical" evidence="6">
    <location>
        <begin position="451"/>
        <end position="471"/>
    </location>
</feature>
<feature type="domain" description="ComEC/Rec2-related protein" evidence="7">
    <location>
        <begin position="239"/>
        <end position="503"/>
    </location>
</feature>
<feature type="transmembrane region" description="Helical" evidence="6">
    <location>
        <begin position="296"/>
        <end position="325"/>
    </location>
</feature>
<evidence type="ECO:0000256" key="4">
    <source>
        <dbReference type="ARBA" id="ARBA00022989"/>
    </source>
</evidence>
<evidence type="ECO:0000259" key="7">
    <source>
        <dbReference type="Pfam" id="PF03772"/>
    </source>
</evidence>